<gene>
    <name evidence="1" type="ORF">FRIFI_0936</name>
</gene>
<protein>
    <submittedName>
        <fullName evidence="1">Uncharacterized protein</fullName>
    </submittedName>
</protein>
<organism evidence="1 2">
    <name type="scientific">Romboutsia hominis</name>
    <dbReference type="NCBI Taxonomy" id="1507512"/>
    <lineage>
        <taxon>Bacteria</taxon>
        <taxon>Bacillati</taxon>
        <taxon>Bacillota</taxon>
        <taxon>Clostridia</taxon>
        <taxon>Peptostreptococcales</taxon>
        <taxon>Peptostreptococcaceae</taxon>
        <taxon>Romboutsia</taxon>
    </lineage>
</organism>
<dbReference type="KEGG" id="rhom:FRIFI_0936"/>
<name>A0A2P2BQ68_9FIRM</name>
<dbReference type="EMBL" id="LN650648">
    <property type="protein sequence ID" value="CEI72476.1"/>
    <property type="molecule type" value="Genomic_DNA"/>
</dbReference>
<evidence type="ECO:0000313" key="1">
    <source>
        <dbReference type="EMBL" id="CEI72476.1"/>
    </source>
</evidence>
<evidence type="ECO:0000313" key="2">
    <source>
        <dbReference type="Proteomes" id="UP000245695"/>
    </source>
</evidence>
<dbReference type="RefSeq" id="WP_166505135.1">
    <property type="nucleotide sequence ID" value="NZ_LN650648.1"/>
</dbReference>
<dbReference type="Proteomes" id="UP000245695">
    <property type="component" value="Chromosome 1"/>
</dbReference>
<accession>A0A2P2BQ68</accession>
<keyword evidence="2" id="KW-1185">Reference proteome</keyword>
<reference evidence="1 2" key="1">
    <citation type="submission" date="2014-09" db="EMBL/GenBank/DDBJ databases">
        <authorList>
            <person name="Hornung B.V."/>
        </authorList>
    </citation>
    <scope>NUCLEOTIDE SEQUENCE [LARGE SCALE GENOMIC DNA]</scope>
    <source>
        <strain evidence="1 2">FRIFI</strain>
    </source>
</reference>
<dbReference type="AlphaFoldDB" id="A0A2P2BQ68"/>
<proteinExistence type="predicted"/>
<sequence length="204" mass="23391">MIKAKNKRFILLLGLSILLISSVYVYKHAIFERSSITEVLETFIKDDYNYNGGKNDFSTVGNEQLKKYLLARNTVKATNNKTNYIKVLSQNFKFDYGNFVSSGNCVKINVYIEEYYSFKDENTGEINEAGAGNDYVVYLSKINGKWKVMSATIKVNADAVDDEFDVNKELGYEGKKNQKNVEANLNKMLDRLNYLKDIYSKPLK</sequence>